<organism evidence="2 3">
    <name type="scientific">Phormidium nigroviride PCC 7112</name>
    <dbReference type="NCBI Taxonomy" id="179408"/>
    <lineage>
        <taxon>Bacteria</taxon>
        <taxon>Bacillati</taxon>
        <taxon>Cyanobacteriota</taxon>
        <taxon>Cyanophyceae</taxon>
        <taxon>Oscillatoriophycideae</taxon>
        <taxon>Oscillatoriales</taxon>
        <taxon>Oscillatoriaceae</taxon>
        <taxon>Phormidium</taxon>
    </lineage>
</organism>
<evidence type="ECO:0000313" key="2">
    <source>
        <dbReference type="EMBL" id="AFZ10455.1"/>
    </source>
</evidence>
<dbReference type="AlphaFoldDB" id="K9VT94"/>
<keyword evidence="2" id="KW-0614">Plasmid</keyword>
<accession>K9VT94</accession>
<dbReference type="EMBL" id="CP003615">
    <property type="protein sequence ID" value="AFZ10455.1"/>
    <property type="molecule type" value="Genomic_DNA"/>
</dbReference>
<protein>
    <submittedName>
        <fullName evidence="2">Uncharacterized protein</fullName>
    </submittedName>
</protein>
<proteinExistence type="predicted"/>
<keyword evidence="3" id="KW-1185">Reference proteome</keyword>
<evidence type="ECO:0000313" key="3">
    <source>
        <dbReference type="Proteomes" id="UP000010478"/>
    </source>
</evidence>
<dbReference type="KEGG" id="oni:Osc7112_6286"/>
<name>K9VT94_9CYAN</name>
<reference evidence="2 3" key="1">
    <citation type="submission" date="2012-05" db="EMBL/GenBank/DDBJ databases">
        <title>Finished plasmid 1 of genome of Oscillatoria sp. PCC 7112.</title>
        <authorList>
            <consortium name="US DOE Joint Genome Institute"/>
            <person name="Gugger M."/>
            <person name="Coursin T."/>
            <person name="Rippka R."/>
            <person name="Tandeau De Marsac N."/>
            <person name="Huntemann M."/>
            <person name="Wei C.-L."/>
            <person name="Han J."/>
            <person name="Detter J.C."/>
            <person name="Han C."/>
            <person name="Tapia R."/>
            <person name="Davenport K."/>
            <person name="Daligault H."/>
            <person name="Erkkila T."/>
            <person name="Gu W."/>
            <person name="Munk A.C.C."/>
            <person name="Teshima H."/>
            <person name="Xu Y."/>
            <person name="Chain P."/>
            <person name="Chen A."/>
            <person name="Krypides N."/>
            <person name="Mavromatis K."/>
            <person name="Markowitz V."/>
            <person name="Szeto E."/>
            <person name="Ivanova N."/>
            <person name="Mikhailova N."/>
            <person name="Ovchinnikova G."/>
            <person name="Pagani I."/>
            <person name="Pati A."/>
            <person name="Goodwin L."/>
            <person name="Peters L."/>
            <person name="Pitluck S."/>
            <person name="Woyke T."/>
            <person name="Kerfeld C."/>
        </authorList>
    </citation>
    <scope>NUCLEOTIDE SEQUENCE [LARGE SCALE GENOMIC DNA]</scope>
    <source>
        <strain evidence="2 3">PCC 7112</strain>
        <plasmid evidence="2 3">pOSC7112.01</plasmid>
    </source>
</reference>
<evidence type="ECO:0000256" key="1">
    <source>
        <dbReference type="SAM" id="MobiDB-lite"/>
    </source>
</evidence>
<gene>
    <name evidence="2" type="ORF">Osc7112_6286</name>
</gene>
<dbReference type="RefSeq" id="WP_015211630.1">
    <property type="nucleotide sequence ID" value="NC_019763.1"/>
</dbReference>
<geneLocation type="plasmid" evidence="2 3">
    <name>pOSC7112.01</name>
</geneLocation>
<dbReference type="Proteomes" id="UP000010478">
    <property type="component" value="Plasmid pOSC7112.01"/>
</dbReference>
<sequence>MLLNTIQRFSPDYILRLKQIGLAFFEKIATDRAIAGETQDFYQGLLAGLDQAVKLIDEESGVQTLSLLEAKIATFIQEDGSSQQPLSSSSVEGDCKLSISRLPVRAISQLRQIGRETDCEPDIEECVCIGETQDFYHGCLAAIDFALSLAGEKYAYAQISLVKTNAANFIELNKDWERRVLDLKGLSSSKIQDRQPKQNLLVGLSQLDGDNQVGTLGSEGEGDEADSRSTEAGALAEIQEQDLKSDRSNSSELIVPLTLSNPALLKYQTESEEQVQEQFKEEIVKLLEEERLELENLLVSTLLDGCQLLKLGKRKVIEDWTAFLEEGEAIRVISDRDSHIVLRITLEGEVQSALSYGDAELLGATVKENSEDLAIFSNWLEPIIENLSADNLNADSVPPAAIMDIQQVKLAESILPTAQRVFEYLLNHAPDRVEETDEYTRVRVGDLYDLIVGESEGVSVSSLTVSVRGELIKVRGEKLVLAQGISPEDIDFWAVVAEQLDRIEARNRDLERSEPDSQSGLGG</sequence>
<feature type="region of interest" description="Disordered" evidence="1">
    <location>
        <begin position="212"/>
        <end position="232"/>
    </location>
</feature>
<dbReference type="HOGENOM" id="CLU_520580_0_0_3"/>
<dbReference type="OrthoDB" id="438747at2"/>